<gene>
    <name evidence="1" type="ORF">X975_01759</name>
</gene>
<proteinExistence type="predicted"/>
<keyword evidence="2" id="KW-1185">Reference proteome</keyword>
<dbReference type="EMBL" id="KK120590">
    <property type="protein sequence ID" value="KFM78616.1"/>
    <property type="molecule type" value="Genomic_DNA"/>
</dbReference>
<accession>A0A087UMM7</accession>
<organism evidence="1 2">
    <name type="scientific">Stegodyphus mimosarum</name>
    <name type="common">African social velvet spider</name>
    <dbReference type="NCBI Taxonomy" id="407821"/>
    <lineage>
        <taxon>Eukaryota</taxon>
        <taxon>Metazoa</taxon>
        <taxon>Ecdysozoa</taxon>
        <taxon>Arthropoda</taxon>
        <taxon>Chelicerata</taxon>
        <taxon>Arachnida</taxon>
        <taxon>Araneae</taxon>
        <taxon>Araneomorphae</taxon>
        <taxon>Entelegynae</taxon>
        <taxon>Eresoidea</taxon>
        <taxon>Eresidae</taxon>
        <taxon>Stegodyphus</taxon>
    </lineage>
</organism>
<feature type="non-terminal residue" evidence="1">
    <location>
        <position position="86"/>
    </location>
</feature>
<evidence type="ECO:0000313" key="1">
    <source>
        <dbReference type="EMBL" id="KFM78616.1"/>
    </source>
</evidence>
<dbReference type="AlphaFoldDB" id="A0A087UMM7"/>
<name>A0A087UMM7_STEMI</name>
<reference evidence="1 2" key="1">
    <citation type="submission" date="2013-11" db="EMBL/GenBank/DDBJ databases">
        <title>Genome sequencing of Stegodyphus mimosarum.</title>
        <authorList>
            <person name="Bechsgaard J."/>
        </authorList>
    </citation>
    <scope>NUCLEOTIDE SEQUENCE [LARGE SCALE GENOMIC DNA]</scope>
</reference>
<dbReference type="Proteomes" id="UP000054359">
    <property type="component" value="Unassembled WGS sequence"/>
</dbReference>
<sequence length="86" mass="10239">MSNYKTTFSHFRFGSNYLTKRRNLFLISSNSSFYNSTFLTGIMKSGLMFKLKMSVHLTCDIQRFRNRTHIQHSPFIVRIHIHSFKS</sequence>
<protein>
    <submittedName>
        <fullName evidence="1">Uncharacterized protein</fullName>
    </submittedName>
</protein>
<evidence type="ECO:0000313" key="2">
    <source>
        <dbReference type="Proteomes" id="UP000054359"/>
    </source>
</evidence>